<organism evidence="1 2">
    <name type="scientific">Aquimarina mytili</name>
    <dbReference type="NCBI Taxonomy" id="874423"/>
    <lineage>
        <taxon>Bacteria</taxon>
        <taxon>Pseudomonadati</taxon>
        <taxon>Bacteroidota</taxon>
        <taxon>Flavobacteriia</taxon>
        <taxon>Flavobacteriales</taxon>
        <taxon>Flavobacteriaceae</taxon>
        <taxon>Aquimarina</taxon>
    </lineage>
</organism>
<protein>
    <submittedName>
        <fullName evidence="1">Uncharacterized protein</fullName>
    </submittedName>
</protein>
<evidence type="ECO:0000313" key="2">
    <source>
        <dbReference type="Proteomes" id="UP000651057"/>
    </source>
</evidence>
<dbReference type="EMBL" id="JAERQJ010000017">
    <property type="protein sequence ID" value="MBL0686094.1"/>
    <property type="molecule type" value="Genomic_DNA"/>
</dbReference>
<dbReference type="RefSeq" id="WP_201924649.1">
    <property type="nucleotide sequence ID" value="NZ_BAABAX010000013.1"/>
</dbReference>
<dbReference type="AlphaFoldDB" id="A0A937D801"/>
<comment type="caution">
    <text evidence="1">The sequence shown here is derived from an EMBL/GenBank/DDBJ whole genome shotgun (WGS) entry which is preliminary data.</text>
</comment>
<keyword evidence="2" id="KW-1185">Reference proteome</keyword>
<evidence type="ECO:0000313" key="1">
    <source>
        <dbReference type="EMBL" id="MBL0686094.1"/>
    </source>
</evidence>
<proteinExistence type="predicted"/>
<accession>A0A937D801</accession>
<dbReference type="Proteomes" id="UP000651057">
    <property type="component" value="Unassembled WGS sequence"/>
</dbReference>
<gene>
    <name evidence="1" type="ORF">JJQ60_21380</name>
</gene>
<sequence>MRKLTLLILPILFCYCSGSKPKFSIDATKACAGDEIEFTWRESKPTFRFTVVPPDDNVEIAALNERINSENKGSAKIEVRRDTKMALIDGDKVIWENNIAVVPPESSYPLVFQFLCKSERYSSNSLTNEWTDSAIIQTVENQSSVTVFLEIIGHPYTIFPGETINISKAEELVASNYVVTNRLKPDERCPFDDSGTVEGEEDRPVKIPPPIRLVFTYKCPGS</sequence>
<reference evidence="1" key="1">
    <citation type="submission" date="2021-01" db="EMBL/GenBank/DDBJ databases">
        <authorList>
            <person name="Zhong Y.L."/>
        </authorList>
    </citation>
    <scope>NUCLEOTIDE SEQUENCE</scope>
    <source>
        <strain evidence="1">KCTC 23302</strain>
    </source>
</reference>
<name>A0A937D801_9FLAO</name>